<sequence length="470" mass="50403">MAWNGGAGSWGYSWRSAPWFILTCIAIALFSTNFLYSYIVPILPVMIRDRLQIDESHAQYTTSLVLSAHAFVGLITGLPTGYIADKIPSRQASFLAALIAEAIGTILVMIATNVPILLIGRSIQAVGGNGAWIVGLATVADTVGQENTGKVLGGVSSFFNSGLLLGPMLSGTLLQLLGYWPTWMVAIAVLVIDIGMRLVMIESQSKDSKGGVTTEASADVESRTVDEDVNERTALISPSQPQEDCPKSDEILAENFYKAILTNPRAVTGLLCHFTAAFILVTFDTTLPLHVTTEFGWGPAEVSLMFLILQLPSLVFSTFVGILKDRVGTRVPTALGFISSAAFLVMVGIPDHSMGYTGRVIYMVAIAGIGIGWTLTAGCGIIEITHVMKELEDQRPGRFGSNSKFSSGYSICKICFTLGTLLGPIWTGFLTRTLGYPHMSYSVAILSLVVGILAAIFLGRRPASDDNSER</sequence>
<feature type="transmembrane region" description="Helical" evidence="6">
    <location>
        <begin position="20"/>
        <end position="43"/>
    </location>
</feature>
<keyword evidence="9" id="KW-1185">Reference proteome</keyword>
<name>A0AAD6CU55_9EURO</name>
<evidence type="ECO:0000256" key="5">
    <source>
        <dbReference type="ARBA" id="ARBA00023136"/>
    </source>
</evidence>
<feature type="transmembrane region" description="Helical" evidence="6">
    <location>
        <begin position="303"/>
        <end position="323"/>
    </location>
</feature>
<reference evidence="8 9" key="1">
    <citation type="journal article" date="2023" name="IMA Fungus">
        <title>Comparative genomic study of the Penicillium genus elucidates a diverse pangenome and 15 lateral gene transfer events.</title>
        <authorList>
            <person name="Petersen C."/>
            <person name="Sorensen T."/>
            <person name="Nielsen M.R."/>
            <person name="Sondergaard T.E."/>
            <person name="Sorensen J.L."/>
            <person name="Fitzpatrick D.A."/>
            <person name="Frisvad J.C."/>
            <person name="Nielsen K.L."/>
        </authorList>
    </citation>
    <scope>NUCLEOTIDE SEQUENCE [LARGE SCALE GENOMIC DNA]</scope>
    <source>
        <strain evidence="8 9">IBT 35679</strain>
    </source>
</reference>
<keyword evidence="4 6" id="KW-1133">Transmembrane helix</keyword>
<dbReference type="Gene3D" id="1.20.1250.20">
    <property type="entry name" value="MFS general substrate transporter like domains"/>
    <property type="match status" value="2"/>
</dbReference>
<dbReference type="Proteomes" id="UP001220324">
    <property type="component" value="Unassembled WGS sequence"/>
</dbReference>
<feature type="transmembrane region" description="Helical" evidence="6">
    <location>
        <begin position="96"/>
        <end position="119"/>
    </location>
</feature>
<feature type="transmembrane region" description="Helical" evidence="6">
    <location>
        <begin position="183"/>
        <end position="200"/>
    </location>
</feature>
<organism evidence="8 9">
    <name type="scientific">Penicillium frequentans</name>
    <dbReference type="NCBI Taxonomy" id="3151616"/>
    <lineage>
        <taxon>Eukaryota</taxon>
        <taxon>Fungi</taxon>
        <taxon>Dikarya</taxon>
        <taxon>Ascomycota</taxon>
        <taxon>Pezizomycotina</taxon>
        <taxon>Eurotiomycetes</taxon>
        <taxon>Eurotiomycetidae</taxon>
        <taxon>Eurotiales</taxon>
        <taxon>Aspergillaceae</taxon>
        <taxon>Penicillium</taxon>
    </lineage>
</organism>
<keyword evidence="2" id="KW-0813">Transport</keyword>
<dbReference type="EMBL" id="JAQIZZ010000006">
    <property type="protein sequence ID" value="KAJ5538713.1"/>
    <property type="molecule type" value="Genomic_DNA"/>
</dbReference>
<dbReference type="GO" id="GO:0022857">
    <property type="term" value="F:transmembrane transporter activity"/>
    <property type="evidence" value="ECO:0007669"/>
    <property type="project" value="InterPro"/>
</dbReference>
<feature type="transmembrane region" description="Helical" evidence="6">
    <location>
        <begin position="266"/>
        <end position="283"/>
    </location>
</feature>
<feature type="transmembrane region" description="Helical" evidence="6">
    <location>
        <begin position="361"/>
        <end position="384"/>
    </location>
</feature>
<dbReference type="InterPro" id="IPR020846">
    <property type="entry name" value="MFS_dom"/>
</dbReference>
<dbReference type="InterPro" id="IPR011701">
    <property type="entry name" value="MFS"/>
</dbReference>
<dbReference type="InterPro" id="IPR050930">
    <property type="entry name" value="MFS_Vesicular_Transporter"/>
</dbReference>
<dbReference type="InterPro" id="IPR036259">
    <property type="entry name" value="MFS_trans_sf"/>
</dbReference>
<evidence type="ECO:0000259" key="7">
    <source>
        <dbReference type="PROSITE" id="PS50850"/>
    </source>
</evidence>
<feature type="domain" description="Major facilitator superfamily (MFS) profile" evidence="7">
    <location>
        <begin position="21"/>
        <end position="463"/>
    </location>
</feature>
<dbReference type="Pfam" id="PF07690">
    <property type="entry name" value="MFS_1"/>
    <property type="match status" value="1"/>
</dbReference>
<dbReference type="SUPFAM" id="SSF103473">
    <property type="entry name" value="MFS general substrate transporter"/>
    <property type="match status" value="1"/>
</dbReference>
<dbReference type="CDD" id="cd17325">
    <property type="entry name" value="MFS_MdtG_SLC18_like"/>
    <property type="match status" value="1"/>
</dbReference>
<dbReference type="PROSITE" id="PS50850">
    <property type="entry name" value="MFS"/>
    <property type="match status" value="1"/>
</dbReference>
<evidence type="ECO:0000256" key="4">
    <source>
        <dbReference type="ARBA" id="ARBA00022989"/>
    </source>
</evidence>
<gene>
    <name evidence="8" type="ORF">N7494_008192</name>
</gene>
<keyword evidence="3 6" id="KW-0812">Transmembrane</keyword>
<feature type="transmembrane region" description="Helical" evidence="6">
    <location>
        <begin position="405"/>
        <end position="426"/>
    </location>
</feature>
<dbReference type="PANTHER" id="PTHR23506">
    <property type="entry name" value="GH10249P"/>
    <property type="match status" value="1"/>
</dbReference>
<evidence type="ECO:0000256" key="3">
    <source>
        <dbReference type="ARBA" id="ARBA00022692"/>
    </source>
</evidence>
<feature type="transmembrane region" description="Helical" evidence="6">
    <location>
        <begin position="64"/>
        <end position="84"/>
    </location>
</feature>
<dbReference type="GO" id="GO:0016020">
    <property type="term" value="C:membrane"/>
    <property type="evidence" value="ECO:0007669"/>
    <property type="project" value="UniProtKB-SubCell"/>
</dbReference>
<feature type="transmembrane region" description="Helical" evidence="6">
    <location>
        <begin position="438"/>
        <end position="458"/>
    </location>
</feature>
<dbReference type="AlphaFoldDB" id="A0AAD6CU55"/>
<accession>A0AAD6CU55</accession>
<evidence type="ECO:0000256" key="1">
    <source>
        <dbReference type="ARBA" id="ARBA00004141"/>
    </source>
</evidence>
<evidence type="ECO:0000256" key="2">
    <source>
        <dbReference type="ARBA" id="ARBA00022448"/>
    </source>
</evidence>
<evidence type="ECO:0000313" key="9">
    <source>
        <dbReference type="Proteomes" id="UP001220324"/>
    </source>
</evidence>
<keyword evidence="5 6" id="KW-0472">Membrane</keyword>
<dbReference type="PANTHER" id="PTHR23506:SF35">
    <property type="entry name" value="MAJOR FACILITATOR SUPERFAMILY (MFS) PROFILE DOMAIN-CONTAINING PROTEIN-RELATED"/>
    <property type="match status" value="1"/>
</dbReference>
<proteinExistence type="predicted"/>
<evidence type="ECO:0000256" key="6">
    <source>
        <dbReference type="SAM" id="Phobius"/>
    </source>
</evidence>
<feature type="transmembrane region" description="Helical" evidence="6">
    <location>
        <begin position="158"/>
        <end position="177"/>
    </location>
</feature>
<feature type="transmembrane region" description="Helical" evidence="6">
    <location>
        <begin position="330"/>
        <end position="349"/>
    </location>
</feature>
<comment type="caution">
    <text evidence="8">The sequence shown here is derived from an EMBL/GenBank/DDBJ whole genome shotgun (WGS) entry which is preliminary data.</text>
</comment>
<comment type="subcellular location">
    <subcellularLocation>
        <location evidence="1">Membrane</location>
        <topology evidence="1">Multi-pass membrane protein</topology>
    </subcellularLocation>
</comment>
<protein>
    <recommendedName>
        <fullName evidence="7">Major facilitator superfamily (MFS) profile domain-containing protein</fullName>
    </recommendedName>
</protein>
<evidence type="ECO:0000313" key="8">
    <source>
        <dbReference type="EMBL" id="KAJ5538713.1"/>
    </source>
</evidence>